<feature type="transmembrane region" description="Helical" evidence="1">
    <location>
        <begin position="41"/>
        <end position="63"/>
    </location>
</feature>
<gene>
    <name evidence="2" type="ORF">H9747_12545</name>
</gene>
<keyword evidence="1" id="KW-0472">Membrane</keyword>
<dbReference type="Pfam" id="PF09578">
    <property type="entry name" value="Spore_YabQ"/>
    <property type="match status" value="1"/>
</dbReference>
<proteinExistence type="predicted"/>
<sequence length="162" mass="18878">MSGYMQGELLLAADAFLAGVFLAVCYDILRIFRNIADHSSFWVGIEDILYWCASGIYLFNLIYRENDGMIRIYVLLFAGLGALLYHAGPSMILVKYISAILRKIGRFLGIIGRPIRICRKRLKFWLVRVKIALYERKPIQRIRKRWNEKSKEKKISDQDRNG</sequence>
<feature type="transmembrane region" description="Helical" evidence="1">
    <location>
        <begin position="70"/>
        <end position="87"/>
    </location>
</feature>
<feature type="transmembrane region" description="Helical" evidence="1">
    <location>
        <begin position="9"/>
        <end position="29"/>
    </location>
</feature>
<dbReference type="Proteomes" id="UP000886814">
    <property type="component" value="Unassembled WGS sequence"/>
</dbReference>
<reference evidence="2" key="1">
    <citation type="journal article" date="2021" name="PeerJ">
        <title>Extensive microbial diversity within the chicken gut microbiome revealed by metagenomics and culture.</title>
        <authorList>
            <person name="Gilroy R."/>
            <person name="Ravi A."/>
            <person name="Getino M."/>
            <person name="Pursley I."/>
            <person name="Horton D.L."/>
            <person name="Alikhan N.F."/>
            <person name="Baker D."/>
            <person name="Gharbi K."/>
            <person name="Hall N."/>
            <person name="Watson M."/>
            <person name="Adriaenssens E.M."/>
            <person name="Foster-Nyarko E."/>
            <person name="Jarju S."/>
            <person name="Secka A."/>
            <person name="Antonio M."/>
            <person name="Oren A."/>
            <person name="Chaudhuri R.R."/>
            <person name="La Ragione R."/>
            <person name="Hildebrand F."/>
            <person name="Pallen M.J."/>
        </authorList>
    </citation>
    <scope>NUCLEOTIDE SEQUENCE</scope>
    <source>
        <strain evidence="2">CHK195-9823</strain>
    </source>
</reference>
<dbReference type="AlphaFoldDB" id="A0A9D1PEF9"/>
<dbReference type="NCBIfam" id="TIGR02893">
    <property type="entry name" value="spore_yabQ"/>
    <property type="match status" value="1"/>
</dbReference>
<accession>A0A9D1PEF9</accession>
<protein>
    <submittedName>
        <fullName evidence="2">Spore cortex biosynthesis protein YabQ</fullName>
    </submittedName>
</protein>
<comment type="caution">
    <text evidence="2">The sequence shown here is derived from an EMBL/GenBank/DDBJ whole genome shotgun (WGS) entry which is preliminary data.</text>
</comment>
<name>A0A9D1PEF9_9FIRM</name>
<dbReference type="InterPro" id="IPR019074">
    <property type="entry name" value="YabQ"/>
</dbReference>
<reference evidence="2" key="2">
    <citation type="submission" date="2021-04" db="EMBL/GenBank/DDBJ databases">
        <authorList>
            <person name="Gilroy R."/>
        </authorList>
    </citation>
    <scope>NUCLEOTIDE SEQUENCE</scope>
    <source>
        <strain evidence="2">CHK195-9823</strain>
    </source>
</reference>
<evidence type="ECO:0000256" key="1">
    <source>
        <dbReference type="SAM" id="Phobius"/>
    </source>
</evidence>
<evidence type="ECO:0000313" key="3">
    <source>
        <dbReference type="Proteomes" id="UP000886814"/>
    </source>
</evidence>
<organism evidence="2 3">
    <name type="scientific">Candidatus Blautia stercorigallinarum</name>
    <dbReference type="NCBI Taxonomy" id="2838501"/>
    <lineage>
        <taxon>Bacteria</taxon>
        <taxon>Bacillati</taxon>
        <taxon>Bacillota</taxon>
        <taxon>Clostridia</taxon>
        <taxon>Lachnospirales</taxon>
        <taxon>Lachnospiraceae</taxon>
        <taxon>Blautia</taxon>
    </lineage>
</organism>
<keyword evidence="1" id="KW-1133">Transmembrane helix</keyword>
<dbReference type="EMBL" id="DXIQ01000088">
    <property type="protein sequence ID" value="HIV39802.1"/>
    <property type="molecule type" value="Genomic_DNA"/>
</dbReference>
<keyword evidence="1" id="KW-0812">Transmembrane</keyword>
<evidence type="ECO:0000313" key="2">
    <source>
        <dbReference type="EMBL" id="HIV39802.1"/>
    </source>
</evidence>